<dbReference type="SUPFAM" id="SSF46785">
    <property type="entry name" value="Winged helix' DNA-binding domain"/>
    <property type="match status" value="1"/>
</dbReference>
<proteinExistence type="predicted"/>
<dbReference type="PANTHER" id="PTHR24567">
    <property type="entry name" value="CRP FAMILY TRANSCRIPTIONAL REGULATORY PROTEIN"/>
    <property type="match status" value="1"/>
</dbReference>
<accession>A0A5C4N1N9</accession>
<dbReference type="SUPFAM" id="SSF51206">
    <property type="entry name" value="cAMP-binding domain-like"/>
    <property type="match status" value="1"/>
</dbReference>
<dbReference type="InterPro" id="IPR014710">
    <property type="entry name" value="RmlC-like_jellyroll"/>
</dbReference>
<protein>
    <submittedName>
        <fullName evidence="5">Crp/Fnr family transcriptional regulator</fullName>
    </submittedName>
</protein>
<evidence type="ECO:0000256" key="2">
    <source>
        <dbReference type="ARBA" id="ARBA00023125"/>
    </source>
</evidence>
<evidence type="ECO:0000259" key="4">
    <source>
        <dbReference type="PROSITE" id="PS51063"/>
    </source>
</evidence>
<dbReference type="Pfam" id="PF13545">
    <property type="entry name" value="HTH_Crp_2"/>
    <property type="match status" value="1"/>
</dbReference>
<dbReference type="InterPro" id="IPR000595">
    <property type="entry name" value="cNMP-bd_dom"/>
</dbReference>
<dbReference type="GO" id="GO:0003700">
    <property type="term" value="F:DNA-binding transcription factor activity"/>
    <property type="evidence" value="ECO:0007669"/>
    <property type="project" value="TreeGrafter"/>
</dbReference>
<evidence type="ECO:0000256" key="1">
    <source>
        <dbReference type="ARBA" id="ARBA00023015"/>
    </source>
</evidence>
<dbReference type="InterPro" id="IPR036390">
    <property type="entry name" value="WH_DNA-bd_sf"/>
</dbReference>
<dbReference type="OrthoDB" id="7506088at2"/>
<dbReference type="AlphaFoldDB" id="A0A5C4N1N9"/>
<evidence type="ECO:0000313" key="5">
    <source>
        <dbReference type="EMBL" id="TNC52507.1"/>
    </source>
</evidence>
<dbReference type="RefSeq" id="WP_139075191.1">
    <property type="nucleotide sequence ID" value="NZ_VDFU01000002.1"/>
</dbReference>
<dbReference type="PROSITE" id="PS51063">
    <property type="entry name" value="HTH_CRP_2"/>
    <property type="match status" value="1"/>
</dbReference>
<feature type="domain" description="HTH crp-type" evidence="4">
    <location>
        <begin position="147"/>
        <end position="213"/>
    </location>
</feature>
<dbReference type="Proteomes" id="UP000305887">
    <property type="component" value="Unassembled WGS sequence"/>
</dbReference>
<dbReference type="InterPro" id="IPR018490">
    <property type="entry name" value="cNMP-bd_dom_sf"/>
</dbReference>
<sequence>MTEDRSQSGNRLIAALRDEDRALLAPNLVPVALPRGTVLFEAGDDVTACHFPCGPAQVSLIVARPDGAVAETATVGREGAIGGIVSLGHKPAFARAVARIGGPALRIDTDRLEEIKARSAAFRDTMARYSDCLLAQVLQSVACNVLHSAELRLCRWLLTAQDRVGSDQIPLTQELLAEMLGVQRTTVTTVATSLQARGLIAYSRGRITVADRLALEAAACDCHSALVEHFDRVLPGVYPAFGRPTA</sequence>
<organism evidence="5 6">
    <name type="scientific">Rubellimicrobium rubrum</name>
    <dbReference type="NCBI Taxonomy" id="2585369"/>
    <lineage>
        <taxon>Bacteria</taxon>
        <taxon>Pseudomonadati</taxon>
        <taxon>Pseudomonadota</taxon>
        <taxon>Alphaproteobacteria</taxon>
        <taxon>Rhodobacterales</taxon>
        <taxon>Roseobacteraceae</taxon>
        <taxon>Rubellimicrobium</taxon>
    </lineage>
</organism>
<dbReference type="InterPro" id="IPR012318">
    <property type="entry name" value="HTH_CRP"/>
</dbReference>
<evidence type="ECO:0000313" key="6">
    <source>
        <dbReference type="Proteomes" id="UP000305887"/>
    </source>
</evidence>
<keyword evidence="1" id="KW-0805">Transcription regulation</keyword>
<dbReference type="PANTHER" id="PTHR24567:SF74">
    <property type="entry name" value="HTH-TYPE TRANSCRIPTIONAL REGULATOR ARCR"/>
    <property type="match status" value="1"/>
</dbReference>
<dbReference type="GO" id="GO:0003677">
    <property type="term" value="F:DNA binding"/>
    <property type="evidence" value="ECO:0007669"/>
    <property type="project" value="UniProtKB-KW"/>
</dbReference>
<dbReference type="Gene3D" id="2.60.120.10">
    <property type="entry name" value="Jelly Rolls"/>
    <property type="match status" value="1"/>
</dbReference>
<keyword evidence="2" id="KW-0238">DNA-binding</keyword>
<evidence type="ECO:0000256" key="3">
    <source>
        <dbReference type="ARBA" id="ARBA00023163"/>
    </source>
</evidence>
<dbReference type="GO" id="GO:0005829">
    <property type="term" value="C:cytosol"/>
    <property type="evidence" value="ECO:0007669"/>
    <property type="project" value="TreeGrafter"/>
</dbReference>
<dbReference type="InterPro" id="IPR036388">
    <property type="entry name" value="WH-like_DNA-bd_sf"/>
</dbReference>
<comment type="caution">
    <text evidence="5">The sequence shown here is derived from an EMBL/GenBank/DDBJ whole genome shotgun (WGS) entry which is preliminary data.</text>
</comment>
<gene>
    <name evidence="5" type="ORF">FHG66_02965</name>
</gene>
<dbReference type="SMART" id="SM00419">
    <property type="entry name" value="HTH_CRP"/>
    <property type="match status" value="1"/>
</dbReference>
<keyword evidence="6" id="KW-1185">Reference proteome</keyword>
<dbReference type="EMBL" id="VDFU01000002">
    <property type="protein sequence ID" value="TNC52507.1"/>
    <property type="molecule type" value="Genomic_DNA"/>
</dbReference>
<dbReference type="CDD" id="cd00038">
    <property type="entry name" value="CAP_ED"/>
    <property type="match status" value="1"/>
</dbReference>
<dbReference type="InterPro" id="IPR050397">
    <property type="entry name" value="Env_Response_Regulators"/>
</dbReference>
<name>A0A5C4N1N9_9RHOB</name>
<keyword evidence="3" id="KW-0804">Transcription</keyword>
<reference evidence="5 6" key="1">
    <citation type="submission" date="2019-06" db="EMBL/GenBank/DDBJ databases">
        <title>YIM 131921 draft genome.</title>
        <authorList>
            <person name="Jiang L."/>
        </authorList>
    </citation>
    <scope>NUCLEOTIDE SEQUENCE [LARGE SCALE GENOMIC DNA]</scope>
    <source>
        <strain evidence="5 6">YIM 131921</strain>
    </source>
</reference>
<dbReference type="Gene3D" id="1.10.10.10">
    <property type="entry name" value="Winged helix-like DNA-binding domain superfamily/Winged helix DNA-binding domain"/>
    <property type="match status" value="1"/>
</dbReference>